<comment type="cofactor">
    <cofactor evidence="1">
        <name>Mg(2+)</name>
        <dbReference type="ChEBI" id="CHEBI:18420"/>
    </cofactor>
</comment>
<reference evidence="14 15" key="1">
    <citation type="submission" date="2021-02" db="EMBL/GenBank/DDBJ databases">
        <title>Variation within the Batrachochytrium salamandrivorans European outbreak.</title>
        <authorList>
            <person name="Kelly M."/>
            <person name="Pasmans F."/>
            <person name="Shea T.P."/>
            <person name="Munoz J.F."/>
            <person name="Carranza S."/>
            <person name="Cuomo C.A."/>
            <person name="Martel A."/>
        </authorList>
    </citation>
    <scope>NUCLEOTIDE SEQUENCE [LARGE SCALE GENOMIC DNA]</scope>
    <source>
        <strain evidence="14 15">AMFP18/2</strain>
    </source>
</reference>
<evidence type="ECO:0000256" key="10">
    <source>
        <dbReference type="ARBA" id="ARBA00041392"/>
    </source>
</evidence>
<evidence type="ECO:0000256" key="6">
    <source>
        <dbReference type="ARBA" id="ARBA00022679"/>
    </source>
</evidence>
<evidence type="ECO:0000256" key="2">
    <source>
        <dbReference type="ARBA" id="ARBA00006734"/>
    </source>
</evidence>
<keyword evidence="15" id="KW-1185">Reference proteome</keyword>
<dbReference type="Proteomes" id="UP001648503">
    <property type="component" value="Unassembled WGS sequence"/>
</dbReference>
<dbReference type="Gene3D" id="1.25.40.120">
    <property type="entry name" value="Protein prenylyltransferase"/>
    <property type="match status" value="1"/>
</dbReference>
<dbReference type="EMBL" id="JAFCIX010000577">
    <property type="protein sequence ID" value="KAH6585878.1"/>
    <property type="molecule type" value="Genomic_DNA"/>
</dbReference>
<gene>
    <name evidence="14" type="ORF">BASA50_000823</name>
</gene>
<dbReference type="PROSITE" id="PS51147">
    <property type="entry name" value="PFTA"/>
    <property type="match status" value="5"/>
</dbReference>
<evidence type="ECO:0000256" key="8">
    <source>
        <dbReference type="ARBA" id="ARBA00022842"/>
    </source>
</evidence>
<evidence type="ECO:0000256" key="4">
    <source>
        <dbReference type="ARBA" id="ARBA00012702"/>
    </source>
</evidence>
<evidence type="ECO:0000256" key="3">
    <source>
        <dbReference type="ARBA" id="ARBA00012700"/>
    </source>
</evidence>
<evidence type="ECO:0000256" key="13">
    <source>
        <dbReference type="ARBA" id="ARBA00043219"/>
    </source>
</evidence>
<accession>A0ABQ8ESF8</accession>
<evidence type="ECO:0000256" key="11">
    <source>
        <dbReference type="ARBA" id="ARBA00042436"/>
    </source>
</evidence>
<evidence type="ECO:0000256" key="7">
    <source>
        <dbReference type="ARBA" id="ARBA00022737"/>
    </source>
</evidence>
<comment type="similarity">
    <text evidence="2">Belongs to the protein prenyltransferase subunit alpha family.</text>
</comment>
<dbReference type="Pfam" id="PF01239">
    <property type="entry name" value="PPTA"/>
    <property type="match status" value="4"/>
</dbReference>
<evidence type="ECO:0000313" key="14">
    <source>
        <dbReference type="EMBL" id="KAH6585878.1"/>
    </source>
</evidence>
<dbReference type="EC" id="2.5.1.59" evidence="3"/>
<sequence length="298" mass="34504">MDFTASQWADIIPIPQNDGPEPLVPIAYAPEYAAAMDYFRAVFAAGEYSARVLELTSFIINENPSHYAVWKYRLDTVMALKTPLNSELSFTEELAAEHPKSYQIWHHRQAIADQDNEPEREIAFINRMLEIDSKNYHAWSYRQHVVSKHKLWKSELVDIDRLLQEDVRNNSAWNQRFFVYSRSVDTLNSEDLEHEVQYTLARINMAVQNESPWNYLRGMIQQLAGKKLCDVESAEVASLRLSGAPHHCTHAMSYLADIYQERGQQKEFITMCTTLVQADAIRRLYWLSRIDGISAAEQ</sequence>
<keyword evidence="6" id="KW-0808">Transferase</keyword>
<keyword evidence="5" id="KW-0637">Prenyltransferase</keyword>
<organism evidence="14 15">
    <name type="scientific">Batrachochytrium salamandrivorans</name>
    <dbReference type="NCBI Taxonomy" id="1357716"/>
    <lineage>
        <taxon>Eukaryota</taxon>
        <taxon>Fungi</taxon>
        <taxon>Fungi incertae sedis</taxon>
        <taxon>Chytridiomycota</taxon>
        <taxon>Chytridiomycota incertae sedis</taxon>
        <taxon>Chytridiomycetes</taxon>
        <taxon>Rhizophydiales</taxon>
        <taxon>Rhizophydiales incertae sedis</taxon>
        <taxon>Batrachochytrium</taxon>
    </lineage>
</organism>
<dbReference type="PANTHER" id="PTHR11129:SF1">
    <property type="entry name" value="PROTEIN FARNESYLTRANSFERASE_GERANYLGERANYLTRANSFERASE TYPE-1 SUBUNIT ALPHA"/>
    <property type="match status" value="1"/>
</dbReference>
<name>A0ABQ8ESF8_9FUNG</name>
<dbReference type="EC" id="2.5.1.58" evidence="4"/>
<keyword evidence="7" id="KW-0677">Repeat</keyword>
<dbReference type="PANTHER" id="PTHR11129">
    <property type="entry name" value="PROTEIN FARNESYLTRANSFERASE ALPHA SUBUNIT/RAB GERANYLGERANYL TRANSFERASE ALPHA SUBUNIT"/>
    <property type="match status" value="1"/>
</dbReference>
<dbReference type="InterPro" id="IPR002088">
    <property type="entry name" value="Prenyl_trans_a"/>
</dbReference>
<protein>
    <recommendedName>
        <fullName evidence="9">Protein farnesyltransferase/geranylgeranyltransferase type-1 subunit alpha</fullName>
        <ecNumber evidence="4">2.5.1.58</ecNumber>
        <ecNumber evidence="3">2.5.1.59</ecNumber>
    </recommendedName>
    <alternativeName>
        <fullName evidence="12">CAAX farnesyltransferase subunit alpha</fullName>
    </alternativeName>
    <alternativeName>
        <fullName evidence="11">FTase-alpha</fullName>
    </alternativeName>
    <alternativeName>
        <fullName evidence="10">Ras proteins prenyltransferase subunit alpha</fullName>
    </alternativeName>
    <alternativeName>
        <fullName evidence="13">Type I protein geranyl-geranyltransferase subunit alpha</fullName>
    </alternativeName>
</protein>
<evidence type="ECO:0000256" key="1">
    <source>
        <dbReference type="ARBA" id="ARBA00001946"/>
    </source>
</evidence>
<evidence type="ECO:0000256" key="12">
    <source>
        <dbReference type="ARBA" id="ARBA00043086"/>
    </source>
</evidence>
<evidence type="ECO:0000256" key="5">
    <source>
        <dbReference type="ARBA" id="ARBA00022602"/>
    </source>
</evidence>
<comment type="caution">
    <text evidence="14">The sequence shown here is derived from an EMBL/GenBank/DDBJ whole genome shotgun (WGS) entry which is preliminary data.</text>
</comment>
<keyword evidence="8" id="KW-0460">Magnesium</keyword>
<proteinExistence type="inferred from homology"/>
<dbReference type="SUPFAM" id="SSF48439">
    <property type="entry name" value="Protein prenylyltransferase"/>
    <property type="match status" value="1"/>
</dbReference>
<evidence type="ECO:0000256" key="9">
    <source>
        <dbReference type="ARBA" id="ARBA00040965"/>
    </source>
</evidence>
<evidence type="ECO:0000313" key="15">
    <source>
        <dbReference type="Proteomes" id="UP001648503"/>
    </source>
</evidence>